<dbReference type="GO" id="GO:0033934">
    <property type="term" value="F:glucan 1,4-alpha-maltotriohydrolase activity"/>
    <property type="evidence" value="ECO:0007669"/>
    <property type="project" value="TreeGrafter"/>
</dbReference>
<organism evidence="6 7">
    <name type="scientific">Phialocephala subalpina</name>
    <dbReference type="NCBI Taxonomy" id="576137"/>
    <lineage>
        <taxon>Eukaryota</taxon>
        <taxon>Fungi</taxon>
        <taxon>Dikarya</taxon>
        <taxon>Ascomycota</taxon>
        <taxon>Pezizomycotina</taxon>
        <taxon>Leotiomycetes</taxon>
        <taxon>Helotiales</taxon>
        <taxon>Mollisiaceae</taxon>
        <taxon>Phialocephala</taxon>
        <taxon>Phialocephala fortinii species complex</taxon>
    </lineage>
</organism>
<dbReference type="AlphaFoldDB" id="A0A1L7WLV9"/>
<protein>
    <submittedName>
        <fullName evidence="6">Related to Alpha-glucosidase</fullName>
    </submittedName>
</protein>
<dbReference type="GO" id="GO:0005987">
    <property type="term" value="P:sucrose catabolic process"/>
    <property type="evidence" value="ECO:0007669"/>
    <property type="project" value="TreeGrafter"/>
</dbReference>
<dbReference type="OrthoDB" id="1740265at2759"/>
<dbReference type="FunFam" id="3.20.20.80:FF:000064">
    <property type="entry name" value="Oligo-1,6-glucosidase"/>
    <property type="match status" value="1"/>
</dbReference>
<comment type="similarity">
    <text evidence="1">Belongs to the glycosyl hydrolase 13 family.</text>
</comment>
<dbReference type="SMART" id="SM00642">
    <property type="entry name" value="Aamy"/>
    <property type="match status" value="1"/>
</dbReference>
<keyword evidence="4" id="KW-0462">Maltose metabolism</keyword>
<dbReference type="EMBL" id="FJOG01000004">
    <property type="protein sequence ID" value="CZR53764.1"/>
    <property type="molecule type" value="Genomic_DNA"/>
</dbReference>
<dbReference type="FunFam" id="3.20.20.80:FF:000087">
    <property type="entry name" value="Oligo-1,6-glucosidase IMA1"/>
    <property type="match status" value="1"/>
</dbReference>
<dbReference type="PANTHER" id="PTHR10357">
    <property type="entry name" value="ALPHA-AMYLASE FAMILY MEMBER"/>
    <property type="match status" value="1"/>
</dbReference>
<keyword evidence="2" id="KW-0378">Hydrolase</keyword>
<dbReference type="Pfam" id="PF00128">
    <property type="entry name" value="Alpha-amylase"/>
    <property type="match status" value="1"/>
</dbReference>
<dbReference type="Proteomes" id="UP000184330">
    <property type="component" value="Unassembled WGS sequence"/>
</dbReference>
<keyword evidence="7" id="KW-1185">Reference proteome</keyword>
<gene>
    <name evidence="6" type="ORF">PAC_03645</name>
</gene>
<evidence type="ECO:0000259" key="5">
    <source>
        <dbReference type="SMART" id="SM00642"/>
    </source>
</evidence>
<sequence length="640" mass="73311">MSKKAARTNEVLYIYIKTISAISYRNSKLSMDTIHAITHRLYSAFAWNASAAEGDSKPQSDESPHWWKQGTVYQIWPASFKDSNDDGIGDIPGILEKLDYLQNLGVDIIWLSPMYASPQKDMGYDISDYNAVEPRFGTMKDMEMLIKGLHDRDMRLLLDLVINHTSDQHAWFKESRKSRTNKHSDWYIWKDPKVDENGTNCPPNNWGSFFGGPAWTYIPERDQYYLHLFDSSQPDINWENSETRQAVHKAALRFWFEKGIDGFRVDTATIYSKVQTFPDGPVTPESAPYGDAATHCNNGPRIHEFYQEIRKNVLDDYGDPMMVGEFGISTTKEILKYVGKDRRELSMAFDFSFPTLGGTRLKPFHDDQAWTLPEMKTALNKTQDLVANTDGWGTIFGENHDIPRSISRFGTIGRGEAGKTDPKYRERASKLLAMMLGSLSGTLFVYQGQEIGMTNIPSSWGPQDLRDVISLNYLKEIQDEYPNDEVMLQRAWQTIVNLARDNARTPVQWTAGDHAGFTSGLPWMRVNDNYKDINVASQLRTDESILRFWMQILSFRKKHTDIFIQGRYHVHDYDNLHTFCFEKKAANGKSALVMLNFTSEDRSTSVLETFKDKKMKLAISNVGNPAGLLSPWEGRIYLEE</sequence>
<dbReference type="InterPro" id="IPR013780">
    <property type="entry name" value="Glyco_hydro_b"/>
</dbReference>
<accession>A0A1L7WLV9</accession>
<dbReference type="FunFam" id="3.90.400.10:FF:000002">
    <property type="entry name" value="Sucrose isomerase"/>
    <property type="match status" value="1"/>
</dbReference>
<evidence type="ECO:0000256" key="2">
    <source>
        <dbReference type="ARBA" id="ARBA00022801"/>
    </source>
</evidence>
<dbReference type="Gene3D" id="2.60.40.1180">
    <property type="entry name" value="Golgi alpha-mannosidase II"/>
    <property type="match status" value="1"/>
</dbReference>
<dbReference type="SUPFAM" id="SSF51011">
    <property type="entry name" value="Glycosyl hydrolase domain"/>
    <property type="match status" value="1"/>
</dbReference>
<evidence type="ECO:0000313" key="7">
    <source>
        <dbReference type="Proteomes" id="UP000184330"/>
    </source>
</evidence>
<dbReference type="InterPro" id="IPR045857">
    <property type="entry name" value="O16G_dom_2"/>
</dbReference>
<proteinExistence type="inferred from homology"/>
<dbReference type="GO" id="GO:0004575">
    <property type="term" value="F:sucrose alpha-glucosidase activity"/>
    <property type="evidence" value="ECO:0007669"/>
    <property type="project" value="TreeGrafter"/>
</dbReference>
<dbReference type="InterPro" id="IPR006047">
    <property type="entry name" value="GH13_cat_dom"/>
</dbReference>
<dbReference type="Gene3D" id="3.90.400.10">
    <property type="entry name" value="Oligo-1,6-glucosidase, Domain 2"/>
    <property type="match status" value="1"/>
</dbReference>
<evidence type="ECO:0000256" key="3">
    <source>
        <dbReference type="ARBA" id="ARBA00023295"/>
    </source>
</evidence>
<dbReference type="GO" id="GO:0000025">
    <property type="term" value="P:maltose catabolic process"/>
    <property type="evidence" value="ECO:0007669"/>
    <property type="project" value="TreeGrafter"/>
</dbReference>
<dbReference type="SUPFAM" id="SSF51445">
    <property type="entry name" value="(Trans)glycosidases"/>
    <property type="match status" value="1"/>
</dbReference>
<keyword evidence="3" id="KW-0326">Glycosidase</keyword>
<dbReference type="STRING" id="576137.A0A1L7WLV9"/>
<dbReference type="InterPro" id="IPR017853">
    <property type="entry name" value="GH"/>
</dbReference>
<dbReference type="Gene3D" id="3.20.20.80">
    <property type="entry name" value="Glycosidases"/>
    <property type="match status" value="1"/>
</dbReference>
<evidence type="ECO:0000256" key="1">
    <source>
        <dbReference type="ARBA" id="ARBA00008061"/>
    </source>
</evidence>
<reference evidence="6 7" key="1">
    <citation type="submission" date="2016-03" db="EMBL/GenBank/DDBJ databases">
        <authorList>
            <person name="Ploux O."/>
        </authorList>
    </citation>
    <scope>NUCLEOTIDE SEQUENCE [LARGE SCALE GENOMIC DNA]</scope>
    <source>
        <strain evidence="6 7">UAMH 11012</strain>
    </source>
</reference>
<feature type="domain" description="Glycosyl hydrolase family 13 catalytic" evidence="5">
    <location>
        <begin position="74"/>
        <end position="499"/>
    </location>
</feature>
<dbReference type="PANTHER" id="PTHR10357:SF179">
    <property type="entry name" value="NEUTRAL AND BASIC AMINO ACID TRANSPORT PROTEIN RBAT"/>
    <property type="match status" value="1"/>
</dbReference>
<dbReference type="CDD" id="cd11333">
    <property type="entry name" value="AmyAc_SI_OligoGlu_DGase"/>
    <property type="match status" value="1"/>
</dbReference>
<evidence type="ECO:0000313" key="6">
    <source>
        <dbReference type="EMBL" id="CZR53764.1"/>
    </source>
</evidence>
<dbReference type="GO" id="GO:0004574">
    <property type="term" value="F:oligo-1,6-glucosidase activity"/>
    <property type="evidence" value="ECO:0007669"/>
    <property type="project" value="TreeGrafter"/>
</dbReference>
<name>A0A1L7WLV9_9HELO</name>
<evidence type="ECO:0000256" key="4">
    <source>
        <dbReference type="ARBA" id="ARBA00026248"/>
    </source>
</evidence>
<dbReference type="GO" id="GO:0004556">
    <property type="term" value="F:alpha-amylase activity"/>
    <property type="evidence" value="ECO:0007669"/>
    <property type="project" value="TreeGrafter"/>
</dbReference>